<dbReference type="GO" id="GO:0003735">
    <property type="term" value="F:structural constituent of ribosome"/>
    <property type="evidence" value="ECO:0007669"/>
    <property type="project" value="InterPro"/>
</dbReference>
<dbReference type="GO" id="GO:0006412">
    <property type="term" value="P:translation"/>
    <property type="evidence" value="ECO:0007669"/>
    <property type="project" value="UniProtKB-UniRule"/>
</dbReference>
<keyword evidence="6" id="KW-0934">Plastid</keyword>
<dbReference type="NCBIfam" id="TIGR01066">
    <property type="entry name" value="rplM_bact"/>
    <property type="match status" value="1"/>
</dbReference>
<dbReference type="GO" id="GO:0017148">
    <property type="term" value="P:negative regulation of translation"/>
    <property type="evidence" value="ECO:0007669"/>
    <property type="project" value="TreeGrafter"/>
</dbReference>
<comment type="subcellular location">
    <subcellularLocation>
        <location evidence="4">Plastid</location>
        <location evidence="4">Chloroplast</location>
    </subcellularLocation>
</comment>
<dbReference type="Pfam" id="PF00572">
    <property type="entry name" value="Ribosomal_L13"/>
    <property type="match status" value="1"/>
</dbReference>
<dbReference type="PANTHER" id="PTHR11545">
    <property type="entry name" value="RIBOSOMAL PROTEIN L13"/>
    <property type="match status" value="1"/>
</dbReference>
<gene>
    <name evidence="4 6" type="primary">rpl13</name>
</gene>
<dbReference type="GO" id="GO:0009507">
    <property type="term" value="C:chloroplast"/>
    <property type="evidence" value="ECO:0007669"/>
    <property type="project" value="UniProtKB-SubCell"/>
</dbReference>
<dbReference type="PROSITE" id="PS00783">
    <property type="entry name" value="RIBOSOMAL_L13"/>
    <property type="match status" value="1"/>
</dbReference>
<dbReference type="InterPro" id="IPR036899">
    <property type="entry name" value="Ribosomal_uL13_sf"/>
</dbReference>
<organism evidence="6">
    <name type="scientific">Lophosiphonia teges</name>
    <dbReference type="NCBI Taxonomy" id="2007110"/>
    <lineage>
        <taxon>Eukaryota</taxon>
        <taxon>Rhodophyta</taxon>
        <taxon>Florideophyceae</taxon>
        <taxon>Rhodymeniophycidae</taxon>
        <taxon>Ceramiales</taxon>
        <taxon>Rhodomelaceae</taxon>
        <taxon>Polysiphonioideae</taxon>
        <taxon>Lophosiphonia</taxon>
    </lineage>
</organism>
<dbReference type="Gene3D" id="3.90.1180.10">
    <property type="entry name" value="Ribosomal protein L13"/>
    <property type="match status" value="1"/>
</dbReference>
<accession>A0A1Z1MV74</accession>
<keyword evidence="6" id="KW-0150">Chloroplast</keyword>
<dbReference type="SUPFAM" id="SSF52161">
    <property type="entry name" value="Ribosomal protein L13"/>
    <property type="match status" value="1"/>
</dbReference>
<dbReference type="PANTHER" id="PTHR11545:SF2">
    <property type="entry name" value="LARGE RIBOSOMAL SUBUNIT PROTEIN UL13M"/>
    <property type="match status" value="1"/>
</dbReference>
<geneLocation type="chloroplast" evidence="6"/>
<name>A0A1Z1MV74_9FLOR</name>
<dbReference type="EMBL" id="MF101463">
    <property type="protein sequence ID" value="ARW69906.1"/>
    <property type="molecule type" value="Genomic_DNA"/>
</dbReference>
<proteinExistence type="inferred from homology"/>
<dbReference type="PIRSF" id="PIRSF002181">
    <property type="entry name" value="Ribosomal_L13"/>
    <property type="match status" value="1"/>
</dbReference>
<dbReference type="GO" id="GO:0022625">
    <property type="term" value="C:cytosolic large ribosomal subunit"/>
    <property type="evidence" value="ECO:0007669"/>
    <property type="project" value="TreeGrafter"/>
</dbReference>
<dbReference type="HAMAP" id="MF_01366">
    <property type="entry name" value="Ribosomal_uL13"/>
    <property type="match status" value="1"/>
</dbReference>
<keyword evidence="3 4" id="KW-0687">Ribonucleoprotein</keyword>
<reference evidence="6" key="1">
    <citation type="journal article" date="2017" name="J. Phycol.">
        <title>Analysis of chloroplast genomes and a supermatrix inform reclassification of the Rhodomelaceae (Rhodophyta).</title>
        <authorList>
            <person name="Diaz-Tapia P."/>
            <person name="Maggs C.A."/>
            <person name="West J.A."/>
            <person name="Verbruggen H."/>
        </authorList>
    </citation>
    <scope>NUCLEOTIDE SEQUENCE</scope>
    <source>
        <strain evidence="6">PD1823</strain>
    </source>
</reference>
<protein>
    <recommendedName>
        <fullName evidence="4">Large ribosomal subunit protein uL13c</fullName>
    </recommendedName>
</protein>
<dbReference type="AlphaFoldDB" id="A0A1Z1MV74"/>
<dbReference type="GO" id="GO:0003729">
    <property type="term" value="F:mRNA binding"/>
    <property type="evidence" value="ECO:0007669"/>
    <property type="project" value="TreeGrafter"/>
</dbReference>
<dbReference type="CDD" id="cd00392">
    <property type="entry name" value="Ribosomal_L13"/>
    <property type="match status" value="1"/>
</dbReference>
<dbReference type="InterPro" id="IPR005823">
    <property type="entry name" value="Ribosomal_uL13_bac-type"/>
</dbReference>
<comment type="subunit">
    <text evidence="4">Part of the 50S ribosomal subunit.</text>
</comment>
<sequence>MINMNINKTIIEKTSTNIKWYLFDAKKYKLGRLSTKIAYMLRNKNNANYLPYQETKINIIVINSKEIQITGKKSEQKIYKRHSGRPGGMKVEIFNKLQQRLPNRIIEVAIKGMLPKNSLGRKLFKKIKIYPNNIHPYESKKLIEINTN</sequence>
<evidence type="ECO:0000256" key="2">
    <source>
        <dbReference type="ARBA" id="ARBA00022980"/>
    </source>
</evidence>
<keyword evidence="2 4" id="KW-0689">Ribosomal protein</keyword>
<evidence type="ECO:0000256" key="5">
    <source>
        <dbReference type="RuleBase" id="RU003877"/>
    </source>
</evidence>
<dbReference type="InterPro" id="IPR005822">
    <property type="entry name" value="Ribosomal_uL13"/>
</dbReference>
<evidence type="ECO:0000256" key="3">
    <source>
        <dbReference type="ARBA" id="ARBA00023274"/>
    </source>
</evidence>
<evidence type="ECO:0000256" key="1">
    <source>
        <dbReference type="ARBA" id="ARBA00006227"/>
    </source>
</evidence>
<dbReference type="InterPro" id="IPR023563">
    <property type="entry name" value="Ribosomal_uL13_CS"/>
</dbReference>
<evidence type="ECO:0000256" key="4">
    <source>
        <dbReference type="HAMAP-Rule" id="MF_01366"/>
    </source>
</evidence>
<comment type="similarity">
    <text evidence="1 4 5">Belongs to the universal ribosomal protein uL13 family.</text>
</comment>
<evidence type="ECO:0000313" key="6">
    <source>
        <dbReference type="EMBL" id="ARW69906.1"/>
    </source>
</evidence>